<evidence type="ECO:0000313" key="2">
    <source>
        <dbReference type="Proteomes" id="UP000887578"/>
    </source>
</evidence>
<keyword evidence="2" id="KW-1185">Reference proteome</keyword>
<sequence length="286" mass="31622">MKLLVKKEEETKIKNEPPFFSFNVFDIRVTPPLDLEDGIIFALTVPTDPASFQQDQGKLFQVTLKSKDFIGFITDGRPVKPSRIPIPYELSFDKINSTHLGVFFYAWFDQPINDIGNCTFSFDFPDYVEYKGESLLPTTPKPLSTKKEPAVIITTTTTAATIPKEGTADKKEEETKTSSTVIYVTIFVGTLLIGMLICGVASYLLLPKLSFFKPSSAENDVTKIDAEISKVSTIQSIMPDQDEKPTNTTINTTVTKAGKTTATKEQTLNGIPNIESFDGRIAPNAL</sequence>
<reference evidence="3" key="1">
    <citation type="submission" date="2022-11" db="UniProtKB">
        <authorList>
            <consortium name="WormBaseParasite"/>
        </authorList>
    </citation>
    <scope>IDENTIFICATION</scope>
</reference>
<keyword evidence="1" id="KW-0472">Membrane</keyword>
<feature type="transmembrane region" description="Helical" evidence="1">
    <location>
        <begin position="181"/>
        <end position="206"/>
    </location>
</feature>
<protein>
    <submittedName>
        <fullName evidence="3">Uncharacterized protein</fullName>
    </submittedName>
</protein>
<name>A0A914PSB2_9BILA</name>
<dbReference type="Proteomes" id="UP000887578">
    <property type="component" value="Unplaced"/>
</dbReference>
<accession>A0A914PSB2</accession>
<keyword evidence="1" id="KW-0812">Transmembrane</keyword>
<evidence type="ECO:0000313" key="3">
    <source>
        <dbReference type="WBParaSite" id="PDA_v2.g21550.t1"/>
    </source>
</evidence>
<dbReference type="AlphaFoldDB" id="A0A914PSB2"/>
<keyword evidence="1" id="KW-1133">Transmembrane helix</keyword>
<dbReference type="WBParaSite" id="PDA_v2.g21550.t1">
    <property type="protein sequence ID" value="PDA_v2.g21550.t1"/>
    <property type="gene ID" value="PDA_v2.g21550"/>
</dbReference>
<proteinExistence type="predicted"/>
<evidence type="ECO:0000256" key="1">
    <source>
        <dbReference type="SAM" id="Phobius"/>
    </source>
</evidence>
<organism evidence="2 3">
    <name type="scientific">Panagrolaimus davidi</name>
    <dbReference type="NCBI Taxonomy" id="227884"/>
    <lineage>
        <taxon>Eukaryota</taxon>
        <taxon>Metazoa</taxon>
        <taxon>Ecdysozoa</taxon>
        <taxon>Nematoda</taxon>
        <taxon>Chromadorea</taxon>
        <taxon>Rhabditida</taxon>
        <taxon>Tylenchina</taxon>
        <taxon>Panagrolaimomorpha</taxon>
        <taxon>Panagrolaimoidea</taxon>
        <taxon>Panagrolaimidae</taxon>
        <taxon>Panagrolaimus</taxon>
    </lineage>
</organism>